<keyword evidence="2" id="KW-1185">Reference proteome</keyword>
<name>A0ABW3EFN5_9ACTN</name>
<evidence type="ECO:0008006" key="3">
    <source>
        <dbReference type="Google" id="ProtNLM"/>
    </source>
</evidence>
<accession>A0ABW3EFN5</accession>
<reference evidence="2" key="1">
    <citation type="journal article" date="2019" name="Int. J. Syst. Evol. Microbiol.">
        <title>The Global Catalogue of Microorganisms (GCM) 10K type strain sequencing project: providing services to taxonomists for standard genome sequencing and annotation.</title>
        <authorList>
            <consortium name="The Broad Institute Genomics Platform"/>
            <consortium name="The Broad Institute Genome Sequencing Center for Infectious Disease"/>
            <person name="Wu L."/>
            <person name="Ma J."/>
        </authorList>
    </citation>
    <scope>NUCLEOTIDE SEQUENCE [LARGE SCALE GENOMIC DNA]</scope>
    <source>
        <strain evidence="2">JCM 31202</strain>
    </source>
</reference>
<sequence length="47" mass="5432">MTRDLLTIAEDESVLMAWELMCKAEVHHTCRSPTWRAASWASSTPRR</sequence>
<dbReference type="EMBL" id="JBHTJA010000002">
    <property type="protein sequence ID" value="MFD0899149.1"/>
    <property type="molecule type" value="Genomic_DNA"/>
</dbReference>
<evidence type="ECO:0000313" key="2">
    <source>
        <dbReference type="Proteomes" id="UP001596972"/>
    </source>
</evidence>
<dbReference type="RefSeq" id="WP_378295969.1">
    <property type="nucleotide sequence ID" value="NZ_JBHTJA010000002.1"/>
</dbReference>
<evidence type="ECO:0000313" key="1">
    <source>
        <dbReference type="EMBL" id="MFD0899149.1"/>
    </source>
</evidence>
<dbReference type="Proteomes" id="UP001596972">
    <property type="component" value="Unassembled WGS sequence"/>
</dbReference>
<gene>
    <name evidence="1" type="ORF">ACFQ11_01940</name>
</gene>
<proteinExistence type="predicted"/>
<organism evidence="1 2">
    <name type="scientific">Actinomadura sediminis</name>
    <dbReference type="NCBI Taxonomy" id="1038904"/>
    <lineage>
        <taxon>Bacteria</taxon>
        <taxon>Bacillati</taxon>
        <taxon>Actinomycetota</taxon>
        <taxon>Actinomycetes</taxon>
        <taxon>Streptosporangiales</taxon>
        <taxon>Thermomonosporaceae</taxon>
        <taxon>Actinomadura</taxon>
    </lineage>
</organism>
<protein>
    <recommendedName>
        <fullName evidence="3">CBS domain-containing protein</fullName>
    </recommendedName>
</protein>
<comment type="caution">
    <text evidence="1">The sequence shown here is derived from an EMBL/GenBank/DDBJ whole genome shotgun (WGS) entry which is preliminary data.</text>
</comment>